<keyword evidence="2" id="KW-1185">Reference proteome</keyword>
<dbReference type="GO" id="GO:0005524">
    <property type="term" value="F:ATP binding"/>
    <property type="evidence" value="ECO:0007669"/>
    <property type="project" value="UniProtKB-KW"/>
</dbReference>
<protein>
    <submittedName>
        <fullName evidence="1">ATP-binding protein</fullName>
    </submittedName>
</protein>
<dbReference type="SUPFAM" id="SSF52540">
    <property type="entry name" value="P-loop containing nucleoside triphosphate hydrolases"/>
    <property type="match status" value="1"/>
</dbReference>
<organism evidence="1 2">
    <name type="scientific">Neolewinella aurantiaca</name>
    <dbReference type="NCBI Taxonomy" id="2602767"/>
    <lineage>
        <taxon>Bacteria</taxon>
        <taxon>Pseudomonadati</taxon>
        <taxon>Bacteroidota</taxon>
        <taxon>Saprospiria</taxon>
        <taxon>Saprospirales</taxon>
        <taxon>Lewinellaceae</taxon>
        <taxon>Neolewinella</taxon>
    </lineage>
</organism>
<dbReference type="EMBL" id="VOXD01000015">
    <property type="protein sequence ID" value="TXF89300.1"/>
    <property type="molecule type" value="Genomic_DNA"/>
</dbReference>
<evidence type="ECO:0000313" key="1">
    <source>
        <dbReference type="EMBL" id="TXF89300.1"/>
    </source>
</evidence>
<accession>A0A5C7FNV7</accession>
<name>A0A5C7FNV7_9BACT</name>
<keyword evidence="1" id="KW-0067">ATP-binding</keyword>
<reference evidence="1 2" key="1">
    <citation type="submission" date="2019-08" db="EMBL/GenBank/DDBJ databases">
        <title>Lewinella sp. strain SSH13 Genome sequencing and assembly.</title>
        <authorList>
            <person name="Kim I."/>
        </authorList>
    </citation>
    <scope>NUCLEOTIDE SEQUENCE [LARGE SCALE GENOMIC DNA]</scope>
    <source>
        <strain evidence="1 2">SSH13</strain>
    </source>
</reference>
<comment type="caution">
    <text evidence="1">The sequence shown here is derived from an EMBL/GenBank/DDBJ whole genome shotgun (WGS) entry which is preliminary data.</text>
</comment>
<dbReference type="AlphaFoldDB" id="A0A5C7FNV7"/>
<evidence type="ECO:0000313" key="2">
    <source>
        <dbReference type="Proteomes" id="UP000321907"/>
    </source>
</evidence>
<keyword evidence="1" id="KW-0547">Nucleotide-binding</keyword>
<dbReference type="InterPro" id="IPR027417">
    <property type="entry name" value="P-loop_NTPase"/>
</dbReference>
<dbReference type="RefSeq" id="WP_147930826.1">
    <property type="nucleotide sequence ID" value="NZ_VOXD01000015.1"/>
</dbReference>
<proteinExistence type="predicted"/>
<dbReference type="Gene3D" id="3.40.50.300">
    <property type="entry name" value="P-loop containing nucleotide triphosphate hydrolases"/>
    <property type="match status" value="1"/>
</dbReference>
<dbReference type="Proteomes" id="UP000321907">
    <property type="component" value="Unassembled WGS sequence"/>
</dbReference>
<dbReference type="OrthoDB" id="9816071at2"/>
<gene>
    <name evidence="1" type="ORF">FUA23_11175</name>
</gene>
<sequence>MTQSNPEIPRRLQEIDSASFQLLVNQYLRLSDSSIVGVSPNGSHAFKLKTNTGQPDAHFWLDDGRMMWAEHTTTAGKTETVKKFKGDINGCEEERNNLGLKPEDIRELKLCYTVDLNPDQELDLKDYGKKRGFEISFLGLATLATDLQQRYPGLAEVFLSVTIGTGQLFLLEQFIAFKAKHSGGIATPLTNSFIGRKDEVEELKANCSTHSIVCLSGGSGVGKSRLTLHALEQLSEENKRPVFVLEDNGQDVYKDLRLWFDNLTSGYLLVEDANRQLDNLKQVINFSKQHHDKDFRIVLTVRNYAKEAVEQVLAAVKTATMTIGVVSDEEIRLIVANSPYKIVKDYQQWDISRLAKGNIRFALMAARLLKDDKVEKLPASFLELFDLYFSTYVRDFEGLLTRDYIQTLGMFSLFKTFDMGAEKQSDRDALLHEFGVDPDKFQDCINVLRRRELVTQRFEMAVLSEQVFATYFFYLAFIKDKVLDFRKAMEYEFDRQHYSKLSEHVNEIGQRFGTGVILDAVKSDLLVKEKLLVSDTDWDQYFTVFWRFREDRLIRLMRLRVSRLPQIKEHNFAVALDNQTVNHYTRSTELRFLGSLLQSEEKIFKKAIDLAFQYCARKPSSFLGLLKIFKEGILLKSGGPIENIERQRYLFKLLLEGVAAGESLCQAVFLSVAGFYLSHGSSVQEYQHALREGGELNSGQQLRILIWEQLHFLYPTQSKSIIDTLKLLANGRYSRITGKVLSVDIHWIGKIISDYLDPEDIGDAAMVHELMDALEDYGPTRGQGLGMIGSIKARFNSPVLCTLKNIGWRYWNYHRGEDQSIEEHTVSHDDFLKREYLFPNREAGKSFCAELEEIVQADLLIGFEVERGLRTILRANLENDVTVGGCLLDEWLRLDLPIDRELVVHLGSKKELVELYLSALKALPETYRKRRFWFFAQSLAPELVTTEIRKKIVKTINDLPQKGQVNFHLLEQFAEHNDELLGWLSSIHQQVAEGKQFYYVGEEPMIDFLVSHDVELAKRSYLRQIAVDDHFDHTLKVLCKILSRAPGFLVNYVRADYVDANSNKHLGRKRHFGLIWSVPDILPFFSKCADLISEVQHFHFFGDSALKTLFNSVDADFKKTMKPYAFKYLVANIEDKMARRMILDGIRTQLPDYYPEAVYLYLSYDNSVESFRTIRWTPSGGMFAAGTNVSRWRKRNWEDVYELIDGYTGDNDISDIIEHVQAEIDQREIDALKEDKQMFGYGDF</sequence>